<dbReference type="InterPro" id="IPR036388">
    <property type="entry name" value="WH-like_DNA-bd_sf"/>
</dbReference>
<dbReference type="Pfam" id="PF10771">
    <property type="entry name" value="DUF2582"/>
    <property type="match status" value="1"/>
</dbReference>
<dbReference type="InterPro" id="IPR019707">
    <property type="entry name" value="DUF2582"/>
</dbReference>
<dbReference type="EMBL" id="JADIMW010000040">
    <property type="protein sequence ID" value="MBO8438059.1"/>
    <property type="molecule type" value="Genomic_DNA"/>
</dbReference>
<gene>
    <name evidence="1" type="ORF">IAC54_04080</name>
</gene>
<dbReference type="AlphaFoldDB" id="A0A9D9E6S0"/>
<name>A0A9D9E6S0_9BACT</name>
<dbReference type="Gene3D" id="1.10.10.10">
    <property type="entry name" value="Winged helix-like DNA-binding domain superfamily/Winged helix DNA-binding domain"/>
    <property type="match status" value="1"/>
</dbReference>
<sequence length="71" mass="7929">MDLQSIGESAGVVWNLLATDNKKMEYQELKEASGLNDKELSAAMGWLAREGKLQISNEKVGRKQVMYIELA</sequence>
<accession>A0A9D9E6S0</accession>
<organism evidence="1 2">
    <name type="scientific">Candidatus Caccoplasma merdipullorum</name>
    <dbReference type="NCBI Taxonomy" id="2840718"/>
    <lineage>
        <taxon>Bacteria</taxon>
        <taxon>Pseudomonadati</taxon>
        <taxon>Bacteroidota</taxon>
        <taxon>Bacteroidia</taxon>
        <taxon>Bacteroidales</taxon>
        <taxon>Bacteroidaceae</taxon>
        <taxon>Bacteroidaceae incertae sedis</taxon>
        <taxon>Candidatus Caccoplasma</taxon>
    </lineage>
</organism>
<comment type="caution">
    <text evidence="1">The sequence shown here is derived from an EMBL/GenBank/DDBJ whole genome shotgun (WGS) entry which is preliminary data.</text>
</comment>
<evidence type="ECO:0000313" key="1">
    <source>
        <dbReference type="EMBL" id="MBO8438059.1"/>
    </source>
</evidence>
<proteinExistence type="predicted"/>
<evidence type="ECO:0000313" key="2">
    <source>
        <dbReference type="Proteomes" id="UP000823636"/>
    </source>
</evidence>
<reference evidence="1" key="1">
    <citation type="submission" date="2020-10" db="EMBL/GenBank/DDBJ databases">
        <authorList>
            <person name="Gilroy R."/>
        </authorList>
    </citation>
    <scope>NUCLEOTIDE SEQUENCE</scope>
    <source>
        <strain evidence="1">G3-4614</strain>
    </source>
</reference>
<dbReference type="Proteomes" id="UP000823636">
    <property type="component" value="Unassembled WGS sequence"/>
</dbReference>
<protein>
    <submittedName>
        <fullName evidence="1">Winged helix-turn-helix domain-containing protein</fullName>
    </submittedName>
</protein>
<reference evidence="1" key="2">
    <citation type="journal article" date="2021" name="PeerJ">
        <title>Extensive microbial diversity within the chicken gut microbiome revealed by metagenomics and culture.</title>
        <authorList>
            <person name="Gilroy R."/>
            <person name="Ravi A."/>
            <person name="Getino M."/>
            <person name="Pursley I."/>
            <person name="Horton D.L."/>
            <person name="Alikhan N.F."/>
            <person name="Baker D."/>
            <person name="Gharbi K."/>
            <person name="Hall N."/>
            <person name="Watson M."/>
            <person name="Adriaenssens E.M."/>
            <person name="Foster-Nyarko E."/>
            <person name="Jarju S."/>
            <person name="Secka A."/>
            <person name="Antonio M."/>
            <person name="Oren A."/>
            <person name="Chaudhuri R.R."/>
            <person name="La Ragione R."/>
            <person name="Hildebrand F."/>
            <person name="Pallen M.J."/>
        </authorList>
    </citation>
    <scope>NUCLEOTIDE SEQUENCE</scope>
    <source>
        <strain evidence="1">G3-4614</strain>
    </source>
</reference>